<organism evidence="1 2">
    <name type="scientific">Paenibacillus rhizovicinus</name>
    <dbReference type="NCBI Taxonomy" id="2704463"/>
    <lineage>
        <taxon>Bacteria</taxon>
        <taxon>Bacillati</taxon>
        <taxon>Bacillota</taxon>
        <taxon>Bacilli</taxon>
        <taxon>Bacillales</taxon>
        <taxon>Paenibacillaceae</taxon>
        <taxon>Paenibacillus</taxon>
    </lineage>
</organism>
<reference evidence="1 2" key="1">
    <citation type="submission" date="2020-02" db="EMBL/GenBank/DDBJ databases">
        <title>Paenibacillus sp. nov., isolated from rhizosphere soil of tomato.</title>
        <authorList>
            <person name="Weon H.-Y."/>
            <person name="Lee S.A."/>
        </authorList>
    </citation>
    <scope>NUCLEOTIDE SEQUENCE [LARGE SCALE GENOMIC DNA]</scope>
    <source>
        <strain evidence="1 2">14171R-81</strain>
    </source>
</reference>
<dbReference type="AlphaFoldDB" id="A0A6C0NUL2"/>
<gene>
    <name evidence="1" type="ORF">GZH47_02865</name>
</gene>
<protein>
    <recommendedName>
        <fullName evidence="3">Class 1 isoprenoid biosynthesis enzyme</fullName>
    </recommendedName>
</protein>
<sequence>MTWRTDYEEELAAVFSEAERLIDAYPAPLGEKGQAYLQAFNPLRPSSTKNHICYLLPFWIEPVTKLTSQQYRDISLANVFVMLYFFIQDDLMDDAPSDWKERLALGNLFHLSMLDLYRSLFDHDSPFWNYFNDYVVTWSLAVAYEHPMGSLDPAQLARKAAPVKLASTGALLLAGNQELVQSVSHAVDLALATLQFSDDWADWEEDFDLGSANSLIGMITSEKGEFALPLTKEDVKNAIFLDGVLTRFAQLAAANSSTMDKLSLPLPHLTAFQVHLADQLTEAAEKLNVTKRMLMQGGFDHFLYTNISSISTL</sequence>
<evidence type="ECO:0000313" key="2">
    <source>
        <dbReference type="Proteomes" id="UP000479114"/>
    </source>
</evidence>
<keyword evidence="2" id="KW-1185">Reference proteome</keyword>
<name>A0A6C0NUL2_9BACL</name>
<evidence type="ECO:0008006" key="3">
    <source>
        <dbReference type="Google" id="ProtNLM"/>
    </source>
</evidence>
<dbReference type="KEGG" id="prz:GZH47_02865"/>
<dbReference type="RefSeq" id="WP_162638444.1">
    <property type="nucleotide sequence ID" value="NZ_CP048286.1"/>
</dbReference>
<evidence type="ECO:0000313" key="1">
    <source>
        <dbReference type="EMBL" id="QHW29875.1"/>
    </source>
</evidence>
<accession>A0A6C0NUL2</accession>
<dbReference type="Proteomes" id="UP000479114">
    <property type="component" value="Chromosome"/>
</dbReference>
<dbReference type="EMBL" id="CP048286">
    <property type="protein sequence ID" value="QHW29875.1"/>
    <property type="molecule type" value="Genomic_DNA"/>
</dbReference>
<proteinExistence type="predicted"/>